<comment type="similarity">
    <text evidence="2">Belongs to the PA-phosphatase related phosphoesterase family.</text>
</comment>
<evidence type="ECO:0000256" key="5">
    <source>
        <dbReference type="ARBA" id="ARBA00023136"/>
    </source>
</evidence>
<dbReference type="OrthoDB" id="8907274at2759"/>
<dbReference type="InterPro" id="IPR000326">
    <property type="entry name" value="PAP2/HPO"/>
</dbReference>
<sequence length="414" mass="47213">MSVYSNPGVHTGSVNFDQLSIVPEDNQTLGMDSSSEDSSYKNRPNTFLLFAFVLEFLILLFVIVLEYFLRFTDVFPVRKVNFNCSDESISFSSADSSYDDFAFNANIPSSVVMTLSFCVPPVVIIIGELSVWAFNSQHQKGVNIICNHCTLPQLVRRLLRFIGVFLFGALLTLVFTDVTKIMTGRLRPNFLEVCQPNQTMCRLMSSQTDATCTASNRDDIRNARLSFPSLHASVTSFSAIYLVIYIHGTITTHHVRIMQPFLSLTFVILSLLCGYSRVGRYQSHWTDVLAGFILGPLMALYLGVYVLNSFQERMSGKQLYTKLKYFMEEQSAKEAKDSYKEEKLSRSVYLKETLTENHAPPRDFGIPRPIVRLDSSDTDSRLRPHDTFQRELRRSVNNHQRRTSYNSNTNHSHM</sequence>
<evidence type="ECO:0000256" key="7">
    <source>
        <dbReference type="SAM" id="Phobius"/>
    </source>
</evidence>
<dbReference type="SUPFAM" id="SSF48317">
    <property type="entry name" value="Acid phosphatase/Vanadium-dependent haloperoxidase"/>
    <property type="match status" value="1"/>
</dbReference>
<evidence type="ECO:0000313" key="8">
    <source>
        <dbReference type="EMBL" id="CAH1773583.1"/>
    </source>
</evidence>
<comment type="caution">
    <text evidence="8">The sequence shown here is derived from an EMBL/GenBank/DDBJ whole genome shotgun (WGS) entry which is preliminary data.</text>
</comment>
<feature type="transmembrane region" description="Helical" evidence="7">
    <location>
        <begin position="158"/>
        <end position="176"/>
    </location>
</feature>
<accession>A0A8J1U884</accession>
<proteinExistence type="inferred from homology"/>
<dbReference type="GO" id="GO:0006644">
    <property type="term" value="P:phospholipid metabolic process"/>
    <property type="evidence" value="ECO:0007669"/>
    <property type="project" value="InterPro"/>
</dbReference>
<evidence type="ECO:0000313" key="9">
    <source>
        <dbReference type="Proteomes" id="UP000749559"/>
    </source>
</evidence>
<dbReference type="GO" id="GO:0007165">
    <property type="term" value="P:signal transduction"/>
    <property type="evidence" value="ECO:0007669"/>
    <property type="project" value="TreeGrafter"/>
</dbReference>
<evidence type="ECO:0000256" key="3">
    <source>
        <dbReference type="ARBA" id="ARBA00022692"/>
    </source>
</evidence>
<keyword evidence="3 7" id="KW-0812">Transmembrane</keyword>
<evidence type="ECO:0000256" key="1">
    <source>
        <dbReference type="ARBA" id="ARBA00004141"/>
    </source>
</evidence>
<feature type="compositionally biased region" description="Polar residues" evidence="6">
    <location>
        <begin position="395"/>
        <end position="414"/>
    </location>
</feature>
<dbReference type="GO" id="GO:0046839">
    <property type="term" value="P:phospholipid dephosphorylation"/>
    <property type="evidence" value="ECO:0007669"/>
    <property type="project" value="TreeGrafter"/>
</dbReference>
<comment type="subcellular location">
    <subcellularLocation>
        <location evidence="1">Membrane</location>
        <topology evidence="1">Multi-pass membrane protein</topology>
    </subcellularLocation>
</comment>
<dbReference type="InterPro" id="IPR043216">
    <property type="entry name" value="PAP-like"/>
</dbReference>
<dbReference type="Proteomes" id="UP000749559">
    <property type="component" value="Unassembled WGS sequence"/>
</dbReference>
<feature type="transmembrane region" description="Helical" evidence="7">
    <location>
        <begin position="260"/>
        <end position="278"/>
    </location>
</feature>
<keyword evidence="9" id="KW-1185">Reference proteome</keyword>
<dbReference type="PANTHER" id="PTHR10165">
    <property type="entry name" value="LIPID PHOSPHATE PHOSPHATASE"/>
    <property type="match status" value="1"/>
</dbReference>
<feature type="transmembrane region" description="Helical" evidence="7">
    <location>
        <begin position="284"/>
        <end position="307"/>
    </location>
</feature>
<feature type="compositionally biased region" description="Basic and acidic residues" evidence="6">
    <location>
        <begin position="375"/>
        <end position="394"/>
    </location>
</feature>
<keyword evidence="5 7" id="KW-0472">Membrane</keyword>
<feature type="region of interest" description="Disordered" evidence="6">
    <location>
        <begin position="375"/>
        <end position="414"/>
    </location>
</feature>
<keyword evidence="4 7" id="KW-1133">Transmembrane helix</keyword>
<dbReference type="Gene3D" id="1.20.144.10">
    <property type="entry name" value="Phosphatidic acid phosphatase type 2/haloperoxidase"/>
    <property type="match status" value="1"/>
</dbReference>
<protein>
    <submittedName>
        <fullName evidence="8">Uncharacterized protein</fullName>
    </submittedName>
</protein>
<dbReference type="InterPro" id="IPR036938">
    <property type="entry name" value="PAP2/HPO_sf"/>
</dbReference>
<dbReference type="GO" id="GO:0008195">
    <property type="term" value="F:phosphatidate phosphatase activity"/>
    <property type="evidence" value="ECO:0007669"/>
    <property type="project" value="TreeGrafter"/>
</dbReference>
<evidence type="ECO:0000256" key="6">
    <source>
        <dbReference type="SAM" id="MobiDB-lite"/>
    </source>
</evidence>
<evidence type="ECO:0000256" key="2">
    <source>
        <dbReference type="ARBA" id="ARBA00008816"/>
    </source>
</evidence>
<name>A0A8J1U884_OWEFU</name>
<gene>
    <name evidence="8" type="ORF">OFUS_LOCUS1161</name>
</gene>
<dbReference type="CDD" id="cd03384">
    <property type="entry name" value="PAP2_wunen"/>
    <property type="match status" value="1"/>
</dbReference>
<dbReference type="SMART" id="SM00014">
    <property type="entry name" value="acidPPc"/>
    <property type="match status" value="1"/>
</dbReference>
<dbReference type="AlphaFoldDB" id="A0A8J1U884"/>
<feature type="transmembrane region" description="Helical" evidence="7">
    <location>
        <begin position="230"/>
        <end position="248"/>
    </location>
</feature>
<dbReference type="EMBL" id="CAIIXF020000001">
    <property type="protein sequence ID" value="CAH1773583.1"/>
    <property type="molecule type" value="Genomic_DNA"/>
</dbReference>
<reference evidence="8" key="1">
    <citation type="submission" date="2022-03" db="EMBL/GenBank/DDBJ databases">
        <authorList>
            <person name="Martin C."/>
        </authorList>
    </citation>
    <scope>NUCLEOTIDE SEQUENCE</scope>
</reference>
<dbReference type="Pfam" id="PF01569">
    <property type="entry name" value="PAP2"/>
    <property type="match status" value="1"/>
</dbReference>
<feature type="transmembrane region" description="Helical" evidence="7">
    <location>
        <begin position="47"/>
        <end position="69"/>
    </location>
</feature>
<evidence type="ECO:0000256" key="4">
    <source>
        <dbReference type="ARBA" id="ARBA00022989"/>
    </source>
</evidence>
<dbReference type="PANTHER" id="PTHR10165:SF103">
    <property type="entry name" value="PHOSPHOLIPID PHOSPHATASE HOMOLOG 1.2 HOMOLOG"/>
    <property type="match status" value="1"/>
</dbReference>
<dbReference type="GO" id="GO:0005886">
    <property type="term" value="C:plasma membrane"/>
    <property type="evidence" value="ECO:0007669"/>
    <property type="project" value="TreeGrafter"/>
</dbReference>
<organism evidence="8 9">
    <name type="scientific">Owenia fusiformis</name>
    <name type="common">Polychaete worm</name>
    <dbReference type="NCBI Taxonomy" id="6347"/>
    <lineage>
        <taxon>Eukaryota</taxon>
        <taxon>Metazoa</taxon>
        <taxon>Spiralia</taxon>
        <taxon>Lophotrochozoa</taxon>
        <taxon>Annelida</taxon>
        <taxon>Polychaeta</taxon>
        <taxon>Sedentaria</taxon>
        <taxon>Canalipalpata</taxon>
        <taxon>Sabellida</taxon>
        <taxon>Oweniida</taxon>
        <taxon>Oweniidae</taxon>
        <taxon>Owenia</taxon>
    </lineage>
</organism>